<evidence type="ECO:0000313" key="2">
    <source>
        <dbReference type="EMBL" id="RKR07860.1"/>
    </source>
</evidence>
<dbReference type="AlphaFoldDB" id="A0A495DTF9"/>
<evidence type="ECO:0000313" key="3">
    <source>
        <dbReference type="Proteomes" id="UP000269412"/>
    </source>
</evidence>
<evidence type="ECO:0000256" key="1">
    <source>
        <dbReference type="SAM" id="SignalP"/>
    </source>
</evidence>
<keyword evidence="1" id="KW-0732">Signal</keyword>
<name>A0A495DTF9_9FLAO</name>
<dbReference type="RefSeq" id="WP_121069037.1">
    <property type="nucleotide sequence ID" value="NZ_RBIQ01000011.1"/>
</dbReference>
<comment type="caution">
    <text evidence="2">The sequence shown here is derived from an EMBL/GenBank/DDBJ whole genome shotgun (WGS) entry which is preliminary data.</text>
</comment>
<proteinExistence type="predicted"/>
<gene>
    <name evidence="2" type="ORF">CLV91_3045</name>
</gene>
<feature type="signal peptide" evidence="1">
    <location>
        <begin position="1"/>
        <end position="21"/>
    </location>
</feature>
<sequence>MKLFKIISIFLLLQNTIVAQDAVHNFGAMQVHNGTSVGFHLDLVNDGVFNENLGLVGFYGYDKSITVSGTNTPVFYDSEILVDNNLYLETPIEIINNANLITGNIVTPRDNSDIHINFLNSAFYIGENMVSKVDGYAAITNKDDFIFPVGTEDRLRMLTLNSQATNAFAKCAYFYEDPNNPSTFNETFDTDEKETDFLKVSEKEFWHLESAIPSTVTLNWDIYSNINTLGEFITDLKVVGWSKAQQHWVDLGNTDVQGSLTLGTLTSDIFVPNDYSIITIGGNNDILETYNLLELDNYYMTPNGDGVNDFLVIDGIEDSPNNNLQIYNRYGVMVFSKNNYTNEFGGYSNRSSVVTRNDGLASGIYFYIITLNDLRQKHQGYLYLTSNAKK</sequence>
<dbReference type="Pfam" id="PF13585">
    <property type="entry name" value="CHU_C"/>
    <property type="match status" value="1"/>
</dbReference>
<dbReference type="EMBL" id="RBIQ01000011">
    <property type="protein sequence ID" value="RKR07860.1"/>
    <property type="molecule type" value="Genomic_DNA"/>
</dbReference>
<accession>A0A495DTF9</accession>
<dbReference type="Proteomes" id="UP000269412">
    <property type="component" value="Unassembled WGS sequence"/>
</dbReference>
<dbReference type="NCBIfam" id="TIGR04131">
    <property type="entry name" value="Bac_Flav_CTERM"/>
    <property type="match status" value="1"/>
</dbReference>
<feature type="chain" id="PRO_5019729500" evidence="1">
    <location>
        <begin position="22"/>
        <end position="390"/>
    </location>
</feature>
<keyword evidence="3" id="KW-1185">Reference proteome</keyword>
<protein>
    <submittedName>
        <fullName evidence="2">Gliding motility-associated-like protein</fullName>
    </submittedName>
</protein>
<dbReference type="OrthoDB" id="1489185at2"/>
<organism evidence="2 3">
    <name type="scientific">Maribacter vaceletii</name>
    <dbReference type="NCBI Taxonomy" id="1206816"/>
    <lineage>
        <taxon>Bacteria</taxon>
        <taxon>Pseudomonadati</taxon>
        <taxon>Bacteroidota</taxon>
        <taxon>Flavobacteriia</taxon>
        <taxon>Flavobacteriales</taxon>
        <taxon>Flavobacteriaceae</taxon>
        <taxon>Maribacter</taxon>
    </lineage>
</organism>
<reference evidence="2 3" key="1">
    <citation type="submission" date="2018-10" db="EMBL/GenBank/DDBJ databases">
        <title>Genomic Encyclopedia of Archaeal and Bacterial Type Strains, Phase II (KMG-II): from individual species to whole genera.</title>
        <authorList>
            <person name="Goeker M."/>
        </authorList>
    </citation>
    <scope>NUCLEOTIDE SEQUENCE [LARGE SCALE GENOMIC DNA]</scope>
    <source>
        <strain evidence="2 3">DSM 25230</strain>
    </source>
</reference>
<dbReference type="InterPro" id="IPR026341">
    <property type="entry name" value="T9SS_type_B"/>
</dbReference>